<reference evidence="2 3" key="1">
    <citation type="submission" date="2024-07" db="EMBL/GenBank/DDBJ databases">
        <title>Section-level genome sequencing and comparative genomics of Aspergillus sections Usti and Cavernicolus.</title>
        <authorList>
            <consortium name="Lawrence Berkeley National Laboratory"/>
            <person name="Nybo J.L."/>
            <person name="Vesth T.C."/>
            <person name="Theobald S."/>
            <person name="Frisvad J.C."/>
            <person name="Larsen T.O."/>
            <person name="Kjaerboelling I."/>
            <person name="Rothschild-Mancinelli K."/>
            <person name="Lyhne E.K."/>
            <person name="Kogle M.E."/>
            <person name="Barry K."/>
            <person name="Clum A."/>
            <person name="Na H."/>
            <person name="Ledsgaard L."/>
            <person name="Lin J."/>
            <person name="Lipzen A."/>
            <person name="Kuo A."/>
            <person name="Riley R."/>
            <person name="Mondo S."/>
            <person name="Labutti K."/>
            <person name="Haridas S."/>
            <person name="Pangalinan J."/>
            <person name="Salamov A.A."/>
            <person name="Simmons B.A."/>
            <person name="Magnuson J.K."/>
            <person name="Chen J."/>
            <person name="Drula E."/>
            <person name="Henrissat B."/>
            <person name="Wiebenga A."/>
            <person name="Lubbers R.J."/>
            <person name="Gomes A.C."/>
            <person name="Makela M.R."/>
            <person name="Stajich J."/>
            <person name="Grigoriev I.V."/>
            <person name="Mortensen U.H."/>
            <person name="De Vries R.P."/>
            <person name="Baker S.E."/>
            <person name="Andersen M.R."/>
        </authorList>
    </citation>
    <scope>NUCLEOTIDE SEQUENCE [LARGE SCALE GENOMIC DNA]</scope>
    <source>
        <strain evidence="2 3">CBS 588.65</strain>
    </source>
</reference>
<organism evidence="2 3">
    <name type="scientific">Aspergillus granulosus</name>
    <dbReference type="NCBI Taxonomy" id="176169"/>
    <lineage>
        <taxon>Eukaryota</taxon>
        <taxon>Fungi</taxon>
        <taxon>Dikarya</taxon>
        <taxon>Ascomycota</taxon>
        <taxon>Pezizomycotina</taxon>
        <taxon>Eurotiomycetes</taxon>
        <taxon>Eurotiomycetidae</taxon>
        <taxon>Eurotiales</taxon>
        <taxon>Aspergillaceae</taxon>
        <taxon>Aspergillus</taxon>
        <taxon>Aspergillus subgen. Nidulantes</taxon>
    </lineage>
</organism>
<keyword evidence="3" id="KW-1185">Reference proteome</keyword>
<dbReference type="InterPro" id="IPR036047">
    <property type="entry name" value="F-box-like_dom_sf"/>
</dbReference>
<comment type="caution">
    <text evidence="2">The sequence shown here is derived from an EMBL/GenBank/DDBJ whole genome shotgun (WGS) entry which is preliminary data.</text>
</comment>
<dbReference type="PROSITE" id="PS50181">
    <property type="entry name" value="FBOX"/>
    <property type="match status" value="1"/>
</dbReference>
<protein>
    <recommendedName>
        <fullName evidence="1">F-box domain-containing protein</fullName>
    </recommendedName>
</protein>
<dbReference type="SUPFAM" id="SSF81383">
    <property type="entry name" value="F-box domain"/>
    <property type="match status" value="1"/>
</dbReference>
<evidence type="ECO:0000313" key="2">
    <source>
        <dbReference type="EMBL" id="KAL2822547.1"/>
    </source>
</evidence>
<dbReference type="SUPFAM" id="SSF52047">
    <property type="entry name" value="RNI-like"/>
    <property type="match status" value="1"/>
</dbReference>
<dbReference type="InterPro" id="IPR001810">
    <property type="entry name" value="F-box_dom"/>
</dbReference>
<accession>A0ABR4I465</accession>
<gene>
    <name evidence="2" type="ORF">BJX63DRAFT_427111</name>
</gene>
<dbReference type="Pfam" id="PF00646">
    <property type="entry name" value="F-box"/>
    <property type="match status" value="1"/>
</dbReference>
<feature type="domain" description="F-box" evidence="1">
    <location>
        <begin position="299"/>
        <end position="344"/>
    </location>
</feature>
<evidence type="ECO:0000313" key="3">
    <source>
        <dbReference type="Proteomes" id="UP001610334"/>
    </source>
</evidence>
<sequence length="695" mass="77684">MSVRPSVNFRQHIHGPTWGFAIYRTSYAPALQEAWERTIDKVRNSIIVSIEKELYDWETGALLHDVDPSPVNSVKDRLQLVIHDDAGSYEGLDENGVREAFHAWCYPWGEQVFTVVDILANPDASKVHTRSDIPVSEWVCLMINEEVIRSVDGDLKNEYGEGPYVKAIERLPAMGPEYDGSFKVALTYLWGMYGLADNEGGVDQFLPPKRRKTGERPIYNGAWPEDVMLESAGFDPDEMPSLDYGLGHAYEEPRDSPTESQTGLRTVQVSTQLKALSSVYETAGKSLLPDSLRDPTESDGRLSLLPRETINRIASHLDRTDILNLSLASKGLYTLTKKLLYSTVTLRNNDAMIKFTRTLATRPSISDLVLTYSIEGEVDVEPSAGCIIDYHIERLSSLQTLLFRPAHRIEKECRCVSAVTRKLSGGHISQTLKAVCFDLVSSAPTTAARDAQQQLLLKLLSIPQLETVAAFHRMTESDYLDICKESMVSSILPQDPPVLKETRCTNLRNLVLHSDGLTLTWLGALLSLPRCLERFRLILSLNYRHNKNQWPSAITLDTALEAVTETLEVLDISTPYNSSAPEGVGLYFSSRGLSGFKRLRELYIPESFLNERHGLDVDGSGPWFPDSLVSLGFSNAWPSFYPRSSVEFDRPSVAMPFGDIDKSSEVDAVTRRPLRSIKGILNSLPNFTIINVPPK</sequence>
<name>A0ABR4I465_9EURO</name>
<dbReference type="EMBL" id="JBFXLT010000002">
    <property type="protein sequence ID" value="KAL2822547.1"/>
    <property type="molecule type" value="Genomic_DNA"/>
</dbReference>
<evidence type="ECO:0000259" key="1">
    <source>
        <dbReference type="PROSITE" id="PS50181"/>
    </source>
</evidence>
<proteinExistence type="predicted"/>
<dbReference type="Proteomes" id="UP001610334">
    <property type="component" value="Unassembled WGS sequence"/>
</dbReference>